<dbReference type="InterPro" id="IPR051799">
    <property type="entry name" value="NADH_flavin_oxidoreductase"/>
</dbReference>
<dbReference type="PANTHER" id="PTHR43656">
    <property type="entry name" value="BINDING OXIDOREDUCTASE, PUTATIVE (AFU_ORTHOLOGUE AFUA_2G08260)-RELATED"/>
    <property type="match status" value="1"/>
</dbReference>
<evidence type="ECO:0000259" key="5">
    <source>
        <dbReference type="Pfam" id="PF00724"/>
    </source>
</evidence>
<evidence type="ECO:0000256" key="2">
    <source>
        <dbReference type="ARBA" id="ARBA00022630"/>
    </source>
</evidence>
<gene>
    <name evidence="6" type="ORF">I316_05066</name>
</gene>
<dbReference type="Gene3D" id="3.20.20.70">
    <property type="entry name" value="Aldolase class I"/>
    <property type="match status" value="1"/>
</dbReference>
<dbReference type="Proteomes" id="UP000092666">
    <property type="component" value="Unassembled WGS sequence"/>
</dbReference>
<dbReference type="EMBL" id="KV700126">
    <property type="protein sequence ID" value="OCF33325.1"/>
    <property type="molecule type" value="Genomic_DNA"/>
</dbReference>
<reference evidence="7" key="2">
    <citation type="submission" date="2013-12" db="EMBL/GenBank/DDBJ databases">
        <title>Evolution of pathogenesis and genome organization in the Tremellales.</title>
        <authorList>
            <person name="Cuomo C."/>
            <person name="Litvintseva A."/>
            <person name="Heitman J."/>
            <person name="Chen Y."/>
            <person name="Sun S."/>
            <person name="Springer D."/>
            <person name="Dromer F."/>
            <person name="Young S."/>
            <person name="Zeng Q."/>
            <person name="Chapman S."/>
            <person name="Gujja S."/>
            <person name="Saif S."/>
            <person name="Birren B."/>
        </authorList>
    </citation>
    <scope>NUCLEOTIDE SEQUENCE [LARGE SCALE GENOMIC DNA]</scope>
    <source>
        <strain evidence="7">BCC8398</strain>
    </source>
</reference>
<accession>A0A1B9GR33</accession>
<keyword evidence="4" id="KW-0560">Oxidoreductase</keyword>
<dbReference type="PANTHER" id="PTHR43656:SF2">
    <property type="entry name" value="BINDING OXIDOREDUCTASE, PUTATIVE (AFU_ORTHOLOGUE AFUA_2G08260)-RELATED"/>
    <property type="match status" value="1"/>
</dbReference>
<dbReference type="OrthoDB" id="1663137at2759"/>
<name>A0A1B9GR33_9TREE</name>
<evidence type="ECO:0000256" key="1">
    <source>
        <dbReference type="ARBA" id="ARBA00005979"/>
    </source>
</evidence>
<evidence type="ECO:0000256" key="3">
    <source>
        <dbReference type="ARBA" id="ARBA00022643"/>
    </source>
</evidence>
<sequence length="493" mass="53434">MTIPSASNPGDSNDDIDLIASRLTLPNGVVVPNRLVKAAMAEGIGLGGGPPRAGHFELYRRWANGGWGMILSGNVQIDPRHLASPHDLTITPSAFDLKAYTKLASIVHKVDPDTLLLMQISHPGLQSSSMINLSRWPWEPAIAPCEARPDISGGGDGGGGFMSWIWGHAMWPTKSRKIHKVEEWLDIVERFVGAAVVAEKAGWDGAQVHSAHGYLLAEYLSPLTNHDPAPLPGVPEIVPIRLHLLYLILRGIRDNTNSSFVKAVKINCSDFVQGGLDENQATEIVHTVISWQMVDIIEISGGTYAQPAFASPESLKKTPSARQSLFAHFTTSLLPSIPSPPEGPAIILTGGLHDRTLIASSIRDRACDLTGIGRPACMIPDLPDRIILNPTIQAKDAELGGYSIPGREFMKTVLGGANPASNSGTKDRSTSKGGIPLVGAGVSTLWHEWQMCRIGRGLNADYGMHWLRGFLVEEVWWEVLYGLPVGWWNKGRR</sequence>
<dbReference type="STRING" id="1296120.A0A1B9GR33"/>
<keyword evidence="2" id="KW-0285">Flavoprotein</keyword>
<keyword evidence="3" id="KW-0288">FMN</keyword>
<dbReference type="GO" id="GO:0010181">
    <property type="term" value="F:FMN binding"/>
    <property type="evidence" value="ECO:0007669"/>
    <property type="project" value="InterPro"/>
</dbReference>
<evidence type="ECO:0000313" key="7">
    <source>
        <dbReference type="Proteomes" id="UP000092666"/>
    </source>
</evidence>
<dbReference type="InterPro" id="IPR001155">
    <property type="entry name" value="OxRdtase_FMN_N"/>
</dbReference>
<organism evidence="6 7">
    <name type="scientific">Kwoniella heveanensis BCC8398</name>
    <dbReference type="NCBI Taxonomy" id="1296120"/>
    <lineage>
        <taxon>Eukaryota</taxon>
        <taxon>Fungi</taxon>
        <taxon>Dikarya</taxon>
        <taxon>Basidiomycota</taxon>
        <taxon>Agaricomycotina</taxon>
        <taxon>Tremellomycetes</taxon>
        <taxon>Tremellales</taxon>
        <taxon>Cryptococcaceae</taxon>
        <taxon>Kwoniella</taxon>
    </lineage>
</organism>
<evidence type="ECO:0000256" key="4">
    <source>
        <dbReference type="ARBA" id="ARBA00023002"/>
    </source>
</evidence>
<dbReference type="GO" id="GO:0016491">
    <property type="term" value="F:oxidoreductase activity"/>
    <property type="evidence" value="ECO:0007669"/>
    <property type="project" value="UniProtKB-KW"/>
</dbReference>
<feature type="domain" description="NADH:flavin oxidoreductase/NADH oxidase N-terminal" evidence="5">
    <location>
        <begin position="31"/>
        <end position="386"/>
    </location>
</feature>
<evidence type="ECO:0000313" key="6">
    <source>
        <dbReference type="EMBL" id="OCF33325.1"/>
    </source>
</evidence>
<reference evidence="6 7" key="1">
    <citation type="submission" date="2013-07" db="EMBL/GenBank/DDBJ databases">
        <title>The Genome Sequence of Cryptococcus heveanensis BCC8398.</title>
        <authorList>
            <consortium name="The Broad Institute Genome Sequencing Platform"/>
            <person name="Cuomo C."/>
            <person name="Litvintseva A."/>
            <person name="Chen Y."/>
            <person name="Heitman J."/>
            <person name="Sun S."/>
            <person name="Springer D."/>
            <person name="Dromer F."/>
            <person name="Young S.K."/>
            <person name="Zeng Q."/>
            <person name="Gargeya S."/>
            <person name="Fitzgerald M."/>
            <person name="Abouelleil A."/>
            <person name="Alvarado L."/>
            <person name="Berlin A.M."/>
            <person name="Chapman S.B."/>
            <person name="Dewar J."/>
            <person name="Goldberg J."/>
            <person name="Griggs A."/>
            <person name="Gujja S."/>
            <person name="Hansen M."/>
            <person name="Howarth C."/>
            <person name="Imamovic A."/>
            <person name="Larimer J."/>
            <person name="McCowan C."/>
            <person name="Murphy C."/>
            <person name="Pearson M."/>
            <person name="Priest M."/>
            <person name="Roberts A."/>
            <person name="Saif S."/>
            <person name="Shea T."/>
            <person name="Sykes S."/>
            <person name="Wortman J."/>
            <person name="Nusbaum C."/>
            <person name="Birren B."/>
        </authorList>
    </citation>
    <scope>NUCLEOTIDE SEQUENCE [LARGE SCALE GENOMIC DNA]</scope>
    <source>
        <strain evidence="6 7">BCC8398</strain>
    </source>
</reference>
<dbReference type="AlphaFoldDB" id="A0A1B9GR33"/>
<comment type="similarity">
    <text evidence="1">Belongs to the NADH:flavin oxidoreductase/NADH oxidase family.</text>
</comment>
<dbReference type="InterPro" id="IPR013785">
    <property type="entry name" value="Aldolase_TIM"/>
</dbReference>
<dbReference type="Pfam" id="PF00724">
    <property type="entry name" value="Oxidored_FMN"/>
    <property type="match status" value="1"/>
</dbReference>
<protein>
    <submittedName>
        <fullName evidence="6">NADH:flavin oxidoreductase/NADH oxidase</fullName>
    </submittedName>
</protein>
<keyword evidence="7" id="KW-1185">Reference proteome</keyword>
<proteinExistence type="inferred from homology"/>
<dbReference type="SUPFAM" id="SSF51395">
    <property type="entry name" value="FMN-linked oxidoreductases"/>
    <property type="match status" value="1"/>
</dbReference>